<dbReference type="PROSITE" id="PS01266">
    <property type="entry name" value="ADENYLOSUCCIN_SYN_1"/>
    <property type="match status" value="1"/>
</dbReference>
<protein>
    <recommendedName>
        <fullName evidence="10 12">Adenylosuccinate synthetase</fullName>
        <shortName evidence="10">AMPSase</shortName>
        <shortName evidence="10">AdSS</shortName>
        <ecNumber evidence="10 12">6.3.4.4</ecNumber>
    </recommendedName>
    <alternativeName>
        <fullName evidence="10">IMP--aspartate ligase</fullName>
    </alternativeName>
</protein>
<dbReference type="GO" id="GO:0000287">
    <property type="term" value="F:magnesium ion binding"/>
    <property type="evidence" value="ECO:0007669"/>
    <property type="project" value="UniProtKB-UniRule"/>
</dbReference>
<feature type="binding site" evidence="10">
    <location>
        <begin position="345"/>
        <end position="347"/>
    </location>
    <ligand>
        <name>GTP</name>
        <dbReference type="ChEBI" id="CHEBI:37565"/>
    </ligand>
</feature>
<dbReference type="PROSITE" id="PS00513">
    <property type="entry name" value="ADENYLOSUCCIN_SYN_2"/>
    <property type="match status" value="1"/>
</dbReference>
<feature type="binding site" evidence="10">
    <location>
        <begin position="70"/>
        <end position="73"/>
    </location>
    <ligand>
        <name>IMP</name>
        <dbReference type="ChEBI" id="CHEBI:58053"/>
    </ligand>
</feature>
<dbReference type="Gene3D" id="1.10.300.10">
    <property type="entry name" value="Adenylosuccinate Synthetase, subunit A, domain 2"/>
    <property type="match status" value="1"/>
</dbReference>
<evidence type="ECO:0000256" key="3">
    <source>
        <dbReference type="ARBA" id="ARBA00022723"/>
    </source>
</evidence>
<comment type="catalytic activity">
    <reaction evidence="9 10 12">
        <text>IMP + L-aspartate + GTP = N(6)-(1,2-dicarboxyethyl)-AMP + GDP + phosphate + 2 H(+)</text>
        <dbReference type="Rhea" id="RHEA:15753"/>
        <dbReference type="ChEBI" id="CHEBI:15378"/>
        <dbReference type="ChEBI" id="CHEBI:29991"/>
        <dbReference type="ChEBI" id="CHEBI:37565"/>
        <dbReference type="ChEBI" id="CHEBI:43474"/>
        <dbReference type="ChEBI" id="CHEBI:57567"/>
        <dbReference type="ChEBI" id="CHEBI:58053"/>
        <dbReference type="ChEBI" id="CHEBI:58189"/>
        <dbReference type="EC" id="6.3.4.4"/>
    </reaction>
</comment>
<dbReference type="InterPro" id="IPR001114">
    <property type="entry name" value="Adenylosuccinate_synthetase"/>
</dbReference>
<feature type="binding site" evidence="10">
    <location>
        <position position="319"/>
    </location>
    <ligand>
        <name>GTP</name>
        <dbReference type="ChEBI" id="CHEBI:37565"/>
    </ligand>
</feature>
<feature type="binding site" evidence="10">
    <location>
        <position position="145"/>
    </location>
    <ligand>
        <name>IMP</name>
        <dbReference type="ChEBI" id="CHEBI:58053"/>
    </ligand>
</feature>
<dbReference type="GO" id="GO:0046040">
    <property type="term" value="P:IMP metabolic process"/>
    <property type="evidence" value="ECO:0007669"/>
    <property type="project" value="TreeGrafter"/>
</dbReference>
<feature type="binding site" evidence="10">
    <location>
        <begin position="72"/>
        <end position="74"/>
    </location>
    <ligand>
        <name>GTP</name>
        <dbReference type="ChEBI" id="CHEBI:37565"/>
    </ligand>
</feature>
<comment type="subcellular location">
    <subcellularLocation>
        <location evidence="10">Cytoplasm</location>
    </subcellularLocation>
</comment>
<keyword evidence="15" id="KW-1185">Reference proteome</keyword>
<keyword evidence="5 10" id="KW-0658">Purine biosynthesis</keyword>
<feature type="region of interest" description="Disordered" evidence="13">
    <location>
        <begin position="1"/>
        <end position="28"/>
    </location>
</feature>
<dbReference type="GO" id="GO:0004019">
    <property type="term" value="F:adenylosuccinate synthase activity"/>
    <property type="evidence" value="ECO:0007669"/>
    <property type="project" value="UniProtKB-UniRule"/>
</dbReference>
<dbReference type="FunFam" id="1.10.300.10:FF:000002">
    <property type="entry name" value="Adenylosuccinate synthetase, chloroplastic"/>
    <property type="match status" value="1"/>
</dbReference>
<evidence type="ECO:0000256" key="11">
    <source>
        <dbReference type="PROSITE-ProRule" id="PRU10134"/>
    </source>
</evidence>
<evidence type="ECO:0000256" key="12">
    <source>
        <dbReference type="RuleBase" id="RU000520"/>
    </source>
</evidence>
<dbReference type="GO" id="GO:0005737">
    <property type="term" value="C:cytoplasm"/>
    <property type="evidence" value="ECO:0007669"/>
    <property type="project" value="UniProtKB-SubCell"/>
</dbReference>
<dbReference type="SMART" id="SM00788">
    <property type="entry name" value="Adenylsucc_synt"/>
    <property type="match status" value="1"/>
</dbReference>
<dbReference type="PANTHER" id="PTHR11846:SF2">
    <property type="entry name" value="ADENYLOSUCCINATE SYNTHETASE ISOZYME 1"/>
    <property type="match status" value="1"/>
</dbReference>
<comment type="function">
    <text evidence="10">Plays an important role in the de novo pathway and in the salvage pathway of purine nucleotide biosynthesis. Catalyzes the first commited step in the biosynthesis of AMP from IMP.</text>
</comment>
<comment type="subunit">
    <text evidence="1 10">Homodimer.</text>
</comment>
<dbReference type="NCBIfam" id="NF002223">
    <property type="entry name" value="PRK01117.1"/>
    <property type="match status" value="1"/>
</dbReference>
<feature type="active site" evidence="11">
    <location>
        <position position="156"/>
    </location>
</feature>
<feature type="binding site" evidence="10">
    <location>
        <position position="253"/>
    </location>
    <ligand>
        <name>IMP</name>
        <dbReference type="ChEBI" id="CHEBI:58053"/>
    </ligand>
</feature>
<sequence length="439" mass="48499">MSFSWSAKDHKSYTNPPSNPTQGLKRPRNETGNKVIVVLGAQWGDEGKGKVVDLLATESDLVCRCQGGNNAGHTVVVEGKEYDFHLLPSGIINPKSICVIGNGVVIHLPGLSHYITFFSQFSDQVVDGIQETQRQATEGKIIGTTKKGIGPTYASKASRTGLRVCDLLGDFKEFSTKFKNLVEQYQSMYSSLTVDTESQLKKLKEYGERLRPMVRDGVYYMYEALHGPPKKILVEGANAALLDIDFGTYPFVTSSNCTVGGACTGLGIPPLNIGEVYGVSKAYTTRVGIGAFPTEQLNVTGELLQTRGHEVGVTTGRKRRCGWLDLVILRYAHMINGFTAIALTKLDILDVLDEIKVGVAYKINGKRIPHFPADMELLHKVEVEYETFPGWKSDTSAARKWNNLPQKAQNYIRFVENHIGVPIKWVGVGKSRECMIQMF</sequence>
<feature type="binding site" evidence="10">
    <location>
        <position position="45"/>
    </location>
    <ligand>
        <name>Mg(2+)</name>
        <dbReference type="ChEBI" id="CHEBI:18420"/>
    </ligand>
</feature>
<evidence type="ECO:0000256" key="9">
    <source>
        <dbReference type="ARBA" id="ARBA00050432"/>
    </source>
</evidence>
<dbReference type="HAMAP" id="MF_00011">
    <property type="entry name" value="Adenylosucc_synth"/>
    <property type="match status" value="1"/>
</dbReference>
<dbReference type="InterPro" id="IPR033128">
    <property type="entry name" value="Adenylosuccin_syn_Lys_AS"/>
</dbReference>
<dbReference type="Ensembl" id="ENSOKIT00005041802.1">
    <property type="protein sequence ID" value="ENSOKIP00005039622.1"/>
    <property type="gene ID" value="ENSOKIG00005016227.1"/>
</dbReference>
<dbReference type="InterPro" id="IPR018220">
    <property type="entry name" value="Adenylosuccin_syn_GTP-bd"/>
</dbReference>
<dbReference type="InterPro" id="IPR027417">
    <property type="entry name" value="P-loop_NTPase"/>
</dbReference>
<feature type="binding site" evidence="10">
    <location>
        <begin position="427"/>
        <end position="429"/>
    </location>
    <ligand>
        <name>GTP</name>
        <dbReference type="ChEBI" id="CHEBI:37565"/>
    </ligand>
</feature>
<organism evidence="14 15">
    <name type="scientific">Oncorhynchus kisutch</name>
    <name type="common">Coho salmon</name>
    <name type="synonym">Salmo kisutch</name>
    <dbReference type="NCBI Taxonomy" id="8019"/>
    <lineage>
        <taxon>Eukaryota</taxon>
        <taxon>Metazoa</taxon>
        <taxon>Chordata</taxon>
        <taxon>Craniata</taxon>
        <taxon>Vertebrata</taxon>
        <taxon>Euteleostomi</taxon>
        <taxon>Actinopterygii</taxon>
        <taxon>Neopterygii</taxon>
        <taxon>Teleostei</taxon>
        <taxon>Protacanthopterygii</taxon>
        <taxon>Salmoniformes</taxon>
        <taxon>Salmonidae</taxon>
        <taxon>Salmoninae</taxon>
        <taxon>Oncorhynchus</taxon>
    </lineage>
</organism>
<feature type="binding site" evidence="10">
    <location>
        <begin position="45"/>
        <end position="48"/>
    </location>
    <ligand>
        <name>IMP</name>
        <dbReference type="ChEBI" id="CHEBI:58053"/>
    </ligand>
</feature>
<dbReference type="GO" id="GO:0005525">
    <property type="term" value="F:GTP binding"/>
    <property type="evidence" value="ECO:0007669"/>
    <property type="project" value="UniProtKB-UniRule"/>
</dbReference>
<comment type="similarity">
    <text evidence="10 12">Belongs to the adenylosuccinate synthetase family.</text>
</comment>
<evidence type="ECO:0000313" key="14">
    <source>
        <dbReference type="Ensembl" id="ENSOKIP00005039622.1"/>
    </source>
</evidence>
<dbReference type="InterPro" id="IPR042111">
    <property type="entry name" value="Adenylosuccinate_synth_dom3"/>
</dbReference>
<keyword evidence="4 10" id="KW-0547">Nucleotide-binding</keyword>
<dbReference type="GeneTree" id="ENSGT00390000015553"/>
<comment type="cofactor">
    <cofactor evidence="10">
        <name>Mg(2+)</name>
        <dbReference type="ChEBI" id="CHEBI:18420"/>
    </cofactor>
    <text evidence="10">Binds 1 Mg(2+) ion per subunit.</text>
</comment>
<dbReference type="InterPro" id="IPR042110">
    <property type="entry name" value="Adenylosuccinate_synth_dom2"/>
</dbReference>
<evidence type="ECO:0000313" key="15">
    <source>
        <dbReference type="Proteomes" id="UP000694557"/>
    </source>
</evidence>
<dbReference type="Gene3D" id="3.40.440.10">
    <property type="entry name" value="Adenylosuccinate Synthetase, subunit A, domain 1"/>
    <property type="match status" value="2"/>
</dbReference>
<dbReference type="Gene3D" id="3.90.170.10">
    <property type="entry name" value="Adenylosuccinate Synthetase, subunit A, domain 3"/>
    <property type="match status" value="1"/>
</dbReference>
<dbReference type="EC" id="6.3.4.4" evidence="10 12"/>
<reference evidence="14" key="1">
    <citation type="submission" date="2025-08" db="UniProtKB">
        <authorList>
            <consortium name="Ensembl"/>
        </authorList>
    </citation>
    <scope>IDENTIFICATION</scope>
</reference>
<dbReference type="Proteomes" id="UP000694557">
    <property type="component" value="Unassembled WGS sequence"/>
</dbReference>
<keyword evidence="3 10" id="KW-0479">Metal-binding</keyword>
<dbReference type="AlphaFoldDB" id="A0A8C7GBY8"/>
<feature type="active site" description="Proton acceptor" evidence="10">
    <location>
        <position position="45"/>
    </location>
</feature>
<keyword evidence="10" id="KW-0963">Cytoplasm</keyword>
<evidence type="ECO:0000256" key="5">
    <source>
        <dbReference type="ARBA" id="ARBA00022755"/>
    </source>
</evidence>
<dbReference type="Pfam" id="PF00709">
    <property type="entry name" value="Adenylsucc_synt"/>
    <property type="match status" value="1"/>
</dbReference>
<evidence type="ECO:0000256" key="2">
    <source>
        <dbReference type="ARBA" id="ARBA00022598"/>
    </source>
</evidence>
<feature type="binding site" evidence="10">
    <location>
        <begin position="313"/>
        <end position="319"/>
    </location>
    <ligand>
        <name>substrate</name>
    </ligand>
</feature>
<keyword evidence="6 10" id="KW-0460">Magnesium</keyword>
<comment type="function">
    <text evidence="12">Plays an important role in the de novo pathway of purine nucleotide biosynthesis.</text>
</comment>
<evidence type="ECO:0000256" key="13">
    <source>
        <dbReference type="SAM" id="MobiDB-lite"/>
    </source>
</evidence>
<keyword evidence="7 10" id="KW-0342">GTP-binding</keyword>
<evidence type="ECO:0000256" key="8">
    <source>
        <dbReference type="ARBA" id="ARBA00025042"/>
    </source>
</evidence>
<evidence type="ECO:0000256" key="4">
    <source>
        <dbReference type="ARBA" id="ARBA00022741"/>
    </source>
</evidence>
<dbReference type="GO" id="GO:0044208">
    <property type="term" value="P:'de novo' AMP biosynthetic process"/>
    <property type="evidence" value="ECO:0007669"/>
    <property type="project" value="UniProtKB-UniRule"/>
</dbReference>
<feature type="active site" description="Proton donor" evidence="10">
    <location>
        <position position="73"/>
    </location>
</feature>
<evidence type="ECO:0000256" key="6">
    <source>
        <dbReference type="ARBA" id="ARBA00022842"/>
    </source>
</evidence>
<feature type="binding site" evidence="10">
    <location>
        <begin position="44"/>
        <end position="50"/>
    </location>
    <ligand>
        <name>GTP</name>
        <dbReference type="ChEBI" id="CHEBI:37565"/>
    </ligand>
</feature>
<comment type="pathway">
    <text evidence="10 12">Purine metabolism; AMP biosynthesis via de novo pathway; AMP from IMP: step 1/2.</text>
</comment>
<dbReference type="InterPro" id="IPR042109">
    <property type="entry name" value="Adenylosuccinate_synth_dom1"/>
</dbReference>
<evidence type="ECO:0000256" key="1">
    <source>
        <dbReference type="ARBA" id="ARBA00011738"/>
    </source>
</evidence>
<evidence type="ECO:0000256" key="7">
    <source>
        <dbReference type="ARBA" id="ARBA00023134"/>
    </source>
</evidence>
<dbReference type="SUPFAM" id="SSF52540">
    <property type="entry name" value="P-loop containing nucleoside triphosphate hydrolases"/>
    <property type="match status" value="1"/>
</dbReference>
<dbReference type="CDD" id="cd03108">
    <property type="entry name" value="AdSS"/>
    <property type="match status" value="1"/>
</dbReference>
<reference evidence="14" key="2">
    <citation type="submission" date="2025-09" db="UniProtKB">
        <authorList>
            <consortium name="Ensembl"/>
        </authorList>
    </citation>
    <scope>IDENTIFICATION</scope>
</reference>
<name>A0A8C7GBY8_ONCKI</name>
<feature type="compositionally biased region" description="Polar residues" evidence="13">
    <location>
        <begin position="13"/>
        <end position="22"/>
    </location>
</feature>
<dbReference type="FunFam" id="3.90.170.10:FF:000001">
    <property type="entry name" value="Adenylosuccinate synthetase"/>
    <property type="match status" value="1"/>
</dbReference>
<proteinExistence type="inferred from homology"/>
<evidence type="ECO:0000256" key="10">
    <source>
        <dbReference type="HAMAP-Rule" id="MF_03125"/>
    </source>
</evidence>
<dbReference type="UniPathway" id="UPA00075">
    <property type="reaction ID" value="UER00335"/>
</dbReference>
<gene>
    <name evidence="14" type="primary">ADSS1</name>
    <name evidence="14" type="synonym">LOC109894539</name>
</gene>
<accession>A0A8C7GBY8</accession>
<dbReference type="PANTHER" id="PTHR11846">
    <property type="entry name" value="ADENYLOSUCCINATE SYNTHETASE"/>
    <property type="match status" value="1"/>
</dbReference>
<feature type="binding site" evidence="10">
    <location>
        <position position="72"/>
    </location>
    <ligand>
        <name>Mg(2+)</name>
        <dbReference type="ChEBI" id="CHEBI:18420"/>
    </ligand>
</feature>
<comment type="function">
    <text evidence="8">Component of the purine nucleotide cycle (PNC), which interconverts IMP and AMP to regulate the nucleotide levels in various tissues, and which contributes to glycolysis and ammoniagenesis. Catalyzes the first committed step in the biosynthesis of AMP from IMP.</text>
</comment>
<feature type="binding site" evidence="10">
    <location>
        <position position="238"/>
    </location>
    <ligand>
        <name>IMP</name>
        <dbReference type="ChEBI" id="CHEBI:58053"/>
    </ligand>
</feature>
<feature type="binding site" evidence="10">
    <location>
        <position position="159"/>
    </location>
    <ligand>
        <name>IMP</name>
        <dbReference type="ChEBI" id="CHEBI:58053"/>
        <note>ligand shared between dimeric partners</note>
    </ligand>
</feature>
<keyword evidence="2 10" id="KW-0436">Ligase</keyword>
<feature type="binding site" evidence="10">
    <location>
        <position position="317"/>
    </location>
    <ligand>
        <name>IMP</name>
        <dbReference type="ChEBI" id="CHEBI:58053"/>
    </ligand>
</feature>
<dbReference type="NCBIfam" id="TIGR00184">
    <property type="entry name" value="purA"/>
    <property type="match status" value="1"/>
</dbReference>